<dbReference type="SMART" id="SM00326">
    <property type="entry name" value="SH3"/>
    <property type="match status" value="2"/>
</dbReference>
<dbReference type="InterPro" id="IPR001452">
    <property type="entry name" value="SH3_domain"/>
</dbReference>
<dbReference type="FunFam" id="2.30.30.40:FF:000219">
    <property type="entry name" value="NADPH oxidase organizer 1"/>
    <property type="match status" value="1"/>
</dbReference>
<dbReference type="SUPFAM" id="SSF64268">
    <property type="entry name" value="PX domain"/>
    <property type="match status" value="1"/>
</dbReference>
<feature type="compositionally biased region" description="Polar residues" evidence="3">
    <location>
        <begin position="374"/>
        <end position="386"/>
    </location>
</feature>
<evidence type="ECO:0000259" key="4">
    <source>
        <dbReference type="PROSITE" id="PS50002"/>
    </source>
</evidence>
<feature type="domain" description="SH3" evidence="4">
    <location>
        <begin position="163"/>
        <end position="254"/>
    </location>
</feature>
<dbReference type="GO" id="GO:0016176">
    <property type="term" value="F:superoxide-generating NADPH oxidase activator activity"/>
    <property type="evidence" value="ECO:0007669"/>
    <property type="project" value="TreeGrafter"/>
</dbReference>
<feature type="region of interest" description="Disordered" evidence="3">
    <location>
        <begin position="409"/>
        <end position="459"/>
    </location>
</feature>
<evidence type="ECO:0000256" key="2">
    <source>
        <dbReference type="PROSITE-ProRule" id="PRU00192"/>
    </source>
</evidence>
<comment type="caution">
    <text evidence="6">The sequence shown here is derived from an EMBL/GenBank/DDBJ whole genome shotgun (WGS) entry which is preliminary data.</text>
</comment>
<feature type="region of interest" description="Disordered" evidence="3">
    <location>
        <begin position="368"/>
        <end position="392"/>
    </location>
</feature>
<evidence type="ECO:0000313" key="7">
    <source>
        <dbReference type="Proteomes" id="UP000606274"/>
    </source>
</evidence>
<accession>A0A8T0BIJ3</accession>
<evidence type="ECO:0000313" key="6">
    <source>
        <dbReference type="EMBL" id="KAF7705240.1"/>
    </source>
</evidence>
<proteinExistence type="predicted"/>
<dbReference type="AlphaFoldDB" id="A0A8T0BIJ3"/>
<dbReference type="InterPro" id="IPR035758">
    <property type="entry name" value="NoxO1_SH3_2"/>
</dbReference>
<dbReference type="Pfam" id="PF00787">
    <property type="entry name" value="PX"/>
    <property type="match status" value="1"/>
</dbReference>
<dbReference type="InterPro" id="IPR051228">
    <property type="entry name" value="NADPH_Oxidase/PX-Domain"/>
</dbReference>
<protein>
    <recommendedName>
        <fullName evidence="8">NADPH oxidase organizer 1</fullName>
    </recommendedName>
</protein>
<dbReference type="PANTHER" id="PTHR15706:SF10">
    <property type="entry name" value="NADPH OXIDASE ORGANIZER 1"/>
    <property type="match status" value="1"/>
</dbReference>
<dbReference type="SMART" id="SM00312">
    <property type="entry name" value="PX"/>
    <property type="match status" value="1"/>
</dbReference>
<feature type="domain" description="PX" evidence="5">
    <location>
        <begin position="1"/>
        <end position="127"/>
    </location>
</feature>
<dbReference type="PANTHER" id="PTHR15706">
    <property type="entry name" value="SH3 MULTIPLE DOMAIN"/>
    <property type="match status" value="1"/>
</dbReference>
<gene>
    <name evidence="6" type="ORF">HF521_020526</name>
</gene>
<dbReference type="PROSITE" id="PS50002">
    <property type="entry name" value="SH3"/>
    <property type="match status" value="2"/>
</dbReference>
<dbReference type="GO" id="GO:0042554">
    <property type="term" value="P:superoxide anion generation"/>
    <property type="evidence" value="ECO:0007669"/>
    <property type="project" value="TreeGrafter"/>
</dbReference>
<dbReference type="InterPro" id="IPR036871">
    <property type="entry name" value="PX_dom_sf"/>
</dbReference>
<dbReference type="SUPFAM" id="SSF50044">
    <property type="entry name" value="SH3-domain"/>
    <property type="match status" value="2"/>
</dbReference>
<feature type="compositionally biased region" description="Polar residues" evidence="3">
    <location>
        <begin position="434"/>
        <end position="446"/>
    </location>
</feature>
<dbReference type="Pfam" id="PF00018">
    <property type="entry name" value="SH3_1"/>
    <property type="match status" value="1"/>
</dbReference>
<name>A0A8T0BIJ3_SILME</name>
<dbReference type="GO" id="GO:0005737">
    <property type="term" value="C:cytoplasm"/>
    <property type="evidence" value="ECO:0007669"/>
    <property type="project" value="TreeGrafter"/>
</dbReference>
<feature type="compositionally biased region" description="Basic and acidic residues" evidence="3">
    <location>
        <begin position="413"/>
        <end position="423"/>
    </location>
</feature>
<dbReference type="GO" id="GO:0035091">
    <property type="term" value="F:phosphatidylinositol binding"/>
    <property type="evidence" value="ECO:0007669"/>
    <property type="project" value="InterPro"/>
</dbReference>
<feature type="domain" description="SH3" evidence="4">
    <location>
        <begin position="266"/>
        <end position="325"/>
    </location>
</feature>
<evidence type="ECO:0008006" key="8">
    <source>
        <dbReference type="Google" id="ProtNLM"/>
    </source>
</evidence>
<dbReference type="Gene3D" id="3.30.1520.10">
    <property type="entry name" value="Phox-like domain"/>
    <property type="match status" value="1"/>
</dbReference>
<dbReference type="CDD" id="cd12024">
    <property type="entry name" value="SH3_NoxO1_2"/>
    <property type="match status" value="1"/>
</dbReference>
<dbReference type="InterPro" id="IPR036028">
    <property type="entry name" value="SH3-like_dom_sf"/>
</dbReference>
<dbReference type="EMBL" id="JABFDY010000007">
    <property type="protein sequence ID" value="KAF7705240.1"/>
    <property type="molecule type" value="Genomic_DNA"/>
</dbReference>
<dbReference type="Gene3D" id="2.30.30.40">
    <property type="entry name" value="SH3 Domains"/>
    <property type="match status" value="2"/>
</dbReference>
<dbReference type="InterPro" id="IPR001683">
    <property type="entry name" value="PX_dom"/>
</dbReference>
<keyword evidence="7" id="KW-1185">Reference proteome</keyword>
<reference evidence="6" key="1">
    <citation type="submission" date="2020-08" db="EMBL/GenBank/DDBJ databases">
        <title>Chromosome-level assembly of Southern catfish (Silurus meridionalis) provides insights into visual adaptation to the nocturnal and benthic lifestyles.</title>
        <authorList>
            <person name="Zhang Y."/>
            <person name="Wang D."/>
            <person name="Peng Z."/>
        </authorList>
    </citation>
    <scope>NUCLEOTIDE SEQUENCE</scope>
    <source>
        <strain evidence="6">SWU-2019-XX</strain>
        <tissue evidence="6">Muscle</tissue>
    </source>
</reference>
<dbReference type="PROSITE" id="PS50195">
    <property type="entry name" value="PX"/>
    <property type="match status" value="1"/>
</dbReference>
<evidence type="ECO:0000259" key="5">
    <source>
        <dbReference type="PROSITE" id="PS50195"/>
    </source>
</evidence>
<evidence type="ECO:0000256" key="1">
    <source>
        <dbReference type="ARBA" id="ARBA00022443"/>
    </source>
</evidence>
<organism evidence="6 7">
    <name type="scientific">Silurus meridionalis</name>
    <name type="common">Southern catfish</name>
    <name type="synonym">Silurus soldatovi meridionalis</name>
    <dbReference type="NCBI Taxonomy" id="175797"/>
    <lineage>
        <taxon>Eukaryota</taxon>
        <taxon>Metazoa</taxon>
        <taxon>Chordata</taxon>
        <taxon>Craniata</taxon>
        <taxon>Vertebrata</taxon>
        <taxon>Euteleostomi</taxon>
        <taxon>Actinopterygii</taxon>
        <taxon>Neopterygii</taxon>
        <taxon>Teleostei</taxon>
        <taxon>Ostariophysi</taxon>
        <taxon>Siluriformes</taxon>
        <taxon>Siluridae</taxon>
        <taxon>Silurus</taxon>
    </lineage>
</organism>
<sequence>MSDHRYPLHVRIIGIMCKGNNKLYMASVLWSDQTEVIVYRSLRDFKQLHRQLKKKFQVDKPFQPQDRVLPRFGGLVMKLSLQRKTPAQCVYRVKALESYCTELLRCEKNVSQSSELIRFLVSKEEELHPEFARNSIMIFQPEDGQPRVLSSKRLSVGNVSQPCITKLYRCLAPYETKDTKNRSFSVTVGETLEVLIKDQAGISSYVSIFKLFKPMTLNCLYLFFHLKLSGWWLVENEEKRLAWFPAPYLELCEEEEGEDELDSAGGQRDLYCAIKTYTSARKDELTVNIGAIVEVIQKSDNGWWLVRYNGKAGYVPSIYLQLYSNPMICMQKKLNSSNLNLSTLSTVLSHPTRKSHFHKSHSLEVLSEPLGHSSPVNYNESDTPEYSLSDDTDFCSSSSVSLRLSVYGSEGEDNLRQSGKDSPDSPDSVLSMELQGTTKSETSSPSKLHPQVPPRPQTQEILTRCTTYTRKAALETKARLFKGAEIQAL</sequence>
<dbReference type="Proteomes" id="UP000606274">
    <property type="component" value="Unassembled WGS sequence"/>
</dbReference>
<keyword evidence="1 2" id="KW-0728">SH3 domain</keyword>
<evidence type="ECO:0000256" key="3">
    <source>
        <dbReference type="SAM" id="MobiDB-lite"/>
    </source>
</evidence>